<proteinExistence type="predicted"/>
<dbReference type="PANTHER" id="PTHR11439">
    <property type="entry name" value="GAG-POL-RELATED RETROTRANSPOSON"/>
    <property type="match status" value="1"/>
</dbReference>
<name>A0A6L2MYJ1_TANCI</name>
<feature type="compositionally biased region" description="Polar residues" evidence="1">
    <location>
        <begin position="193"/>
        <end position="207"/>
    </location>
</feature>
<dbReference type="CDD" id="cd09272">
    <property type="entry name" value="RNase_HI_RT_Ty1"/>
    <property type="match status" value="1"/>
</dbReference>
<evidence type="ECO:0000256" key="1">
    <source>
        <dbReference type="SAM" id="MobiDB-lite"/>
    </source>
</evidence>
<comment type="caution">
    <text evidence="3">The sequence shown here is derived from an EMBL/GenBank/DDBJ whole genome shotgun (WGS) entry which is preliminary data.</text>
</comment>
<feature type="domain" description="Retrovirus-related Pol polyprotein from transposon TNT 1-94-like beta-barrel" evidence="2">
    <location>
        <begin position="36"/>
        <end position="107"/>
    </location>
</feature>
<dbReference type="EMBL" id="BKCJ010007771">
    <property type="protein sequence ID" value="GEU78930.1"/>
    <property type="molecule type" value="Genomic_DNA"/>
</dbReference>
<dbReference type="PANTHER" id="PTHR11439:SF483">
    <property type="entry name" value="PEPTIDE SYNTHASE GLIP-LIKE, PUTATIVE (AFU_ORTHOLOGUE AFUA_3G12920)-RELATED"/>
    <property type="match status" value="1"/>
</dbReference>
<feature type="region of interest" description="Disordered" evidence="1">
    <location>
        <begin position="193"/>
        <end position="226"/>
    </location>
</feature>
<organism evidence="3">
    <name type="scientific">Tanacetum cinerariifolium</name>
    <name type="common">Dalmatian daisy</name>
    <name type="synonym">Chrysanthemum cinerariifolium</name>
    <dbReference type="NCBI Taxonomy" id="118510"/>
    <lineage>
        <taxon>Eukaryota</taxon>
        <taxon>Viridiplantae</taxon>
        <taxon>Streptophyta</taxon>
        <taxon>Embryophyta</taxon>
        <taxon>Tracheophyta</taxon>
        <taxon>Spermatophyta</taxon>
        <taxon>Magnoliopsida</taxon>
        <taxon>eudicotyledons</taxon>
        <taxon>Gunneridae</taxon>
        <taxon>Pentapetalae</taxon>
        <taxon>asterids</taxon>
        <taxon>campanulids</taxon>
        <taxon>Asterales</taxon>
        <taxon>Asteraceae</taxon>
        <taxon>Asteroideae</taxon>
        <taxon>Anthemideae</taxon>
        <taxon>Anthemidinae</taxon>
        <taxon>Tanacetum</taxon>
    </lineage>
</organism>
<evidence type="ECO:0000259" key="2">
    <source>
        <dbReference type="Pfam" id="PF22936"/>
    </source>
</evidence>
<evidence type="ECO:0000313" key="3">
    <source>
        <dbReference type="EMBL" id="GEU78930.1"/>
    </source>
</evidence>
<gene>
    <name evidence="3" type="ORF">Tci_050908</name>
</gene>
<sequence length="485" mass="55498">MFKLDLKPLAPRLLQNRKIHLEFLKNTQVVQIVLSYLDSGCSKYMTGKRSQLINFVSKFLGTVRFGNDHIARIMGYGDYQMGNVTILRVYYVEGLRHNLYSIGLFCDANLEVAFQKNTCFIRNLEGVYLISGSRDINLYTVSLDDMLKTSLICLLSKAFKTKSWLWYRQLSHLNFVTATPRAIDLADSPVSMSIDQDAPSTSIQSTQEQEHSPIISQGFEESPKTPSFRDDLLHESLHEDSNSQGSSSNVTQIHTPFEHLGRWTKDHPIANVIGDPSRSVSTKKQLQTDAMWCYFDAFLTSDNLSHVYKLKKALCGLKQAPCAWYDMLSSFLISQRLSKGAVDPTLFTQKAGNNLLLAKPTEKQLNAVKRIFQYIKGTINMGLWYSKDTSDKLVSWSSKKQKSTTILSIEAEYIALSKWCAQIIWMRSQVENGIVELYFVRTEYQLADIFTKPMPRERFNFLIEKLEMRSMSLETLKHLAEETDE</sequence>
<dbReference type="InterPro" id="IPR054722">
    <property type="entry name" value="PolX-like_BBD"/>
</dbReference>
<dbReference type="AlphaFoldDB" id="A0A6L2MYJ1"/>
<dbReference type="Pfam" id="PF22936">
    <property type="entry name" value="Pol_BBD"/>
    <property type="match status" value="1"/>
</dbReference>
<reference evidence="3" key="1">
    <citation type="journal article" date="2019" name="Sci. Rep.">
        <title>Draft genome of Tanacetum cinerariifolium, the natural source of mosquito coil.</title>
        <authorList>
            <person name="Yamashiro T."/>
            <person name="Shiraishi A."/>
            <person name="Satake H."/>
            <person name="Nakayama K."/>
        </authorList>
    </citation>
    <scope>NUCLEOTIDE SEQUENCE</scope>
</reference>
<accession>A0A6L2MYJ1</accession>
<protein>
    <submittedName>
        <fullName evidence="3">Integrase, catalytic region, zinc finger, CCHC-type, peptidase aspartic, catalytic</fullName>
    </submittedName>
</protein>